<dbReference type="OrthoDB" id="5489595at2"/>
<proteinExistence type="predicted"/>
<evidence type="ECO:0000313" key="1">
    <source>
        <dbReference type="EMBL" id="BBH53806.1"/>
    </source>
</evidence>
<organism evidence="1 2">
    <name type="scientific">Fluviispira sanaruensis</name>
    <dbReference type="NCBI Taxonomy" id="2493639"/>
    <lineage>
        <taxon>Bacteria</taxon>
        <taxon>Pseudomonadati</taxon>
        <taxon>Bdellovibrionota</taxon>
        <taxon>Oligoflexia</taxon>
        <taxon>Silvanigrellales</taxon>
        <taxon>Silvanigrellaceae</taxon>
        <taxon>Fluviispira</taxon>
    </lineage>
</organism>
<dbReference type="RefSeq" id="WP_130610407.1">
    <property type="nucleotide sequence ID" value="NZ_AP019368.1"/>
</dbReference>
<dbReference type="EMBL" id="AP019368">
    <property type="protein sequence ID" value="BBH53806.1"/>
    <property type="molecule type" value="Genomic_DNA"/>
</dbReference>
<keyword evidence="2" id="KW-1185">Reference proteome</keyword>
<sequence>MLKVHTYINLTQTGVDSYTEIEKINLGLNSANIILDALELVNAENTTKKIQLGTRLGFDAAGFTLGASS</sequence>
<name>A0A4P2VKL5_FLUSA</name>
<dbReference type="Proteomes" id="UP000291236">
    <property type="component" value="Chromosome"/>
</dbReference>
<evidence type="ECO:0000313" key="2">
    <source>
        <dbReference type="Proteomes" id="UP000291236"/>
    </source>
</evidence>
<reference evidence="1 2" key="1">
    <citation type="submission" date="2018-12" db="EMBL/GenBank/DDBJ databases">
        <title>Rubrispira sanarue gen. nov., sp., nov., a member of the order Silvanigrellales, isolated from a brackish lake in Hamamatsu Japan.</title>
        <authorList>
            <person name="Maejima Y."/>
            <person name="Iino T."/>
            <person name="Muraguchi Y."/>
            <person name="Fukuda K."/>
            <person name="Nojiri H."/>
            <person name="Ohkuma M."/>
            <person name="Moriuchi R."/>
            <person name="Dohra H."/>
            <person name="Kimbara K."/>
            <person name="Shintani M."/>
        </authorList>
    </citation>
    <scope>NUCLEOTIDE SEQUENCE [LARGE SCALE GENOMIC DNA]</scope>
    <source>
        <strain evidence="1 2">RF1110005</strain>
    </source>
</reference>
<dbReference type="KEGG" id="sbf:JCM31447_22560"/>
<accession>A0A4P2VKL5</accession>
<gene>
    <name evidence="1" type="ORF">JCM31447_22560</name>
</gene>
<dbReference type="AlphaFoldDB" id="A0A4P2VKL5"/>
<protein>
    <submittedName>
        <fullName evidence="1">Uncharacterized protein</fullName>
    </submittedName>
</protein>